<name>A9NEZ1_ACHLI</name>
<protein>
    <submittedName>
        <fullName evidence="1">Uncharacterized protein</fullName>
    </submittedName>
</protein>
<evidence type="ECO:0000313" key="2">
    <source>
        <dbReference type="Proteomes" id="UP000008558"/>
    </source>
</evidence>
<dbReference type="GeneID" id="41338487"/>
<dbReference type="HOGENOM" id="CLU_1998881_0_0_14"/>
<dbReference type="Proteomes" id="UP000008558">
    <property type="component" value="Chromosome"/>
</dbReference>
<organism evidence="1 2">
    <name type="scientific">Acholeplasma laidlawii (strain PG-8A)</name>
    <dbReference type="NCBI Taxonomy" id="441768"/>
    <lineage>
        <taxon>Bacteria</taxon>
        <taxon>Bacillati</taxon>
        <taxon>Mycoplasmatota</taxon>
        <taxon>Mollicutes</taxon>
        <taxon>Acholeplasmatales</taxon>
        <taxon>Acholeplasmataceae</taxon>
        <taxon>Acholeplasma</taxon>
    </lineage>
</organism>
<dbReference type="EMBL" id="CP000896">
    <property type="protein sequence ID" value="ABX80921.1"/>
    <property type="molecule type" value="Genomic_DNA"/>
</dbReference>
<evidence type="ECO:0000313" key="1">
    <source>
        <dbReference type="EMBL" id="ABX80921.1"/>
    </source>
</evidence>
<accession>A9NEZ1</accession>
<proteinExistence type="predicted"/>
<dbReference type="STRING" id="441768.ACL_0299"/>
<keyword evidence="2" id="KW-1185">Reference proteome</keyword>
<reference evidence="1 2" key="1">
    <citation type="journal article" date="2011" name="J. Bacteriol.">
        <title>Complete genome and proteome of Acholeplasma laidlawii.</title>
        <authorList>
            <person name="Lazarev V.N."/>
            <person name="Levitskii S.A."/>
            <person name="Basovskii Y.I."/>
            <person name="Chukin M.M."/>
            <person name="Akopian T.A."/>
            <person name="Vereshchagin V.V."/>
            <person name="Kostrjukova E.S."/>
            <person name="Kovaleva G.Y."/>
            <person name="Kazanov M.D."/>
            <person name="Malko D.B."/>
            <person name="Vitreschak A.G."/>
            <person name="Sernova N.V."/>
            <person name="Gelfand M.S."/>
            <person name="Demina I.A."/>
            <person name="Serebryakova M.V."/>
            <person name="Galyamina M.A."/>
            <person name="Vtyurin N.N."/>
            <person name="Rogov S.I."/>
            <person name="Alexeev D.G."/>
            <person name="Ladygina V.G."/>
            <person name="Govorun V.M."/>
        </authorList>
    </citation>
    <scope>NUCLEOTIDE SEQUENCE [LARGE SCALE GENOMIC DNA]</scope>
    <source>
        <strain evidence="1 2">PG-8A</strain>
    </source>
</reference>
<dbReference type="AlphaFoldDB" id="A9NEZ1"/>
<gene>
    <name evidence="1" type="ordered locus">ACL_0299</name>
</gene>
<dbReference type="RefSeq" id="WP_012242252.1">
    <property type="nucleotide sequence ID" value="NC_010163.1"/>
</dbReference>
<sequence>MQCKICRNDIKVQRTFRNLLKFELPGVCIHCFKQQMNYFPYFVIPIQNGLLHIFELLITDTKHPNDYINYFRPYYRAYLNLNMTVDAVYIETLTLNIIELFDHMELGHLIIFTNNFKEDKGYEI</sequence>
<dbReference type="OrthoDB" id="384832at2"/>
<dbReference type="KEGG" id="acl:ACL_0299"/>